<gene>
    <name evidence="2" type="ORF">HII31_02885</name>
</gene>
<organism evidence="2 3">
    <name type="scientific">Pseudocercospora fuligena</name>
    <dbReference type="NCBI Taxonomy" id="685502"/>
    <lineage>
        <taxon>Eukaryota</taxon>
        <taxon>Fungi</taxon>
        <taxon>Dikarya</taxon>
        <taxon>Ascomycota</taxon>
        <taxon>Pezizomycotina</taxon>
        <taxon>Dothideomycetes</taxon>
        <taxon>Dothideomycetidae</taxon>
        <taxon>Mycosphaerellales</taxon>
        <taxon>Mycosphaerellaceae</taxon>
        <taxon>Pseudocercospora</taxon>
    </lineage>
</organism>
<protein>
    <submittedName>
        <fullName evidence="2">Uncharacterized protein</fullName>
    </submittedName>
</protein>
<evidence type="ECO:0000313" key="3">
    <source>
        <dbReference type="Proteomes" id="UP000660729"/>
    </source>
</evidence>
<feature type="compositionally biased region" description="Basic and acidic residues" evidence="1">
    <location>
        <begin position="335"/>
        <end position="347"/>
    </location>
</feature>
<evidence type="ECO:0000256" key="1">
    <source>
        <dbReference type="SAM" id="MobiDB-lite"/>
    </source>
</evidence>
<accession>A0A8H6RPR7</accession>
<sequence>MDPSSIDSRDIPSTTLERILPGVAVATKAPEQNHNIVSEWLTEHSISRRSQSCSLIKWQESIEDSIPDHGPGRLASLTLAVSYMVSSGFVEATTLDYIWSIIQDAITDLTMAGVGYTPSRSAQGFLSLPLCSIIKHGNIDVLFRLHVWMPDGQRGKPEVAVHSHQAFAQSWTLHGEGTDVLYDVKPVDEYEEATHCSYAIGWNDGKSQSTKYATHQLSSTVVNTGKLMQAKHKTSTIHRRGDTYTVPAAAYHTTVVQPQELHATLFFFDASRGFVKDAGVLGPKDWTENTQFRDPAGITPSDLVEVVSRARASAERVEVGQPETVFEPELAEGCPPRRIDSLQKDASDVQVTQA</sequence>
<proteinExistence type="predicted"/>
<dbReference type="OrthoDB" id="423576at2759"/>
<feature type="region of interest" description="Disordered" evidence="1">
    <location>
        <begin position="324"/>
        <end position="354"/>
    </location>
</feature>
<comment type="caution">
    <text evidence="2">The sequence shown here is derived from an EMBL/GenBank/DDBJ whole genome shotgun (WGS) entry which is preliminary data.</text>
</comment>
<dbReference type="AlphaFoldDB" id="A0A8H6RPR7"/>
<name>A0A8H6RPR7_9PEZI</name>
<dbReference type="EMBL" id="JABCIY010000037">
    <property type="protein sequence ID" value="KAF7195750.1"/>
    <property type="molecule type" value="Genomic_DNA"/>
</dbReference>
<keyword evidence="3" id="KW-1185">Reference proteome</keyword>
<evidence type="ECO:0000313" key="2">
    <source>
        <dbReference type="EMBL" id="KAF7195750.1"/>
    </source>
</evidence>
<dbReference type="Proteomes" id="UP000660729">
    <property type="component" value="Unassembled WGS sequence"/>
</dbReference>
<reference evidence="2" key="1">
    <citation type="submission" date="2020-04" db="EMBL/GenBank/DDBJ databases">
        <title>Draft genome resource of the tomato pathogen Pseudocercospora fuligena.</title>
        <authorList>
            <person name="Zaccaron A."/>
        </authorList>
    </citation>
    <scope>NUCLEOTIDE SEQUENCE</scope>
    <source>
        <strain evidence="2">PF001</strain>
    </source>
</reference>